<sequence length="129" mass="14266">MVKSTSLRLCGILKMQTNNVVRVLFKDCKKYVFSLTPFTFKTFLECVAKKCDLPTMDVKVLDVSKTEIDEEAFEYLLSKPDLGVLEIYIPGTASLNESFSSSSFGDTAGSSGSDDTVILELSPFEINRA</sequence>
<protein>
    <submittedName>
        <fullName evidence="1">Uncharacterized protein</fullName>
    </submittedName>
</protein>
<dbReference type="EMBL" id="CM055752">
    <property type="protein sequence ID" value="KAJ7992160.1"/>
    <property type="molecule type" value="Genomic_DNA"/>
</dbReference>
<proteinExistence type="predicted"/>
<evidence type="ECO:0000313" key="2">
    <source>
        <dbReference type="Proteomes" id="UP001157502"/>
    </source>
</evidence>
<gene>
    <name evidence="1" type="ORF">DPEC_G00275650</name>
</gene>
<accession>A0ACC2FLL6</accession>
<keyword evidence="2" id="KW-1185">Reference proteome</keyword>
<evidence type="ECO:0000313" key="1">
    <source>
        <dbReference type="EMBL" id="KAJ7992160.1"/>
    </source>
</evidence>
<name>A0ACC2FLL6_DALPE</name>
<comment type="caution">
    <text evidence="1">The sequence shown here is derived from an EMBL/GenBank/DDBJ whole genome shotgun (WGS) entry which is preliminary data.</text>
</comment>
<reference evidence="1" key="1">
    <citation type="submission" date="2021-05" db="EMBL/GenBank/DDBJ databases">
        <authorList>
            <person name="Pan Q."/>
            <person name="Jouanno E."/>
            <person name="Zahm M."/>
            <person name="Klopp C."/>
            <person name="Cabau C."/>
            <person name="Louis A."/>
            <person name="Berthelot C."/>
            <person name="Parey E."/>
            <person name="Roest Crollius H."/>
            <person name="Montfort J."/>
            <person name="Robinson-Rechavi M."/>
            <person name="Bouchez O."/>
            <person name="Lampietro C."/>
            <person name="Lopez Roques C."/>
            <person name="Donnadieu C."/>
            <person name="Postlethwait J."/>
            <person name="Bobe J."/>
            <person name="Dillon D."/>
            <person name="Chandos A."/>
            <person name="von Hippel F."/>
            <person name="Guiguen Y."/>
        </authorList>
    </citation>
    <scope>NUCLEOTIDE SEQUENCE</scope>
    <source>
        <strain evidence="1">YG-Jan2019</strain>
    </source>
</reference>
<organism evidence="1 2">
    <name type="scientific">Dallia pectoralis</name>
    <name type="common">Alaska blackfish</name>
    <dbReference type="NCBI Taxonomy" id="75939"/>
    <lineage>
        <taxon>Eukaryota</taxon>
        <taxon>Metazoa</taxon>
        <taxon>Chordata</taxon>
        <taxon>Craniata</taxon>
        <taxon>Vertebrata</taxon>
        <taxon>Euteleostomi</taxon>
        <taxon>Actinopterygii</taxon>
        <taxon>Neopterygii</taxon>
        <taxon>Teleostei</taxon>
        <taxon>Protacanthopterygii</taxon>
        <taxon>Esociformes</taxon>
        <taxon>Umbridae</taxon>
        <taxon>Dallia</taxon>
    </lineage>
</organism>
<dbReference type="Proteomes" id="UP001157502">
    <property type="component" value="Chromosome 25"/>
</dbReference>